<gene>
    <name evidence="2" type="ORF">CTOB1V02_LOCUS9640</name>
</gene>
<sequence>MSRIEVDLGTVLDSSNHLDGLGGRRLRHRGLTRLSPEGVGQRKDSQPKEVHRDSSLESPSSANHSHGSPAGPTHSISPKEKGSLRKTR</sequence>
<feature type="region of interest" description="Disordered" evidence="1">
    <location>
        <begin position="1"/>
        <end position="88"/>
    </location>
</feature>
<protein>
    <submittedName>
        <fullName evidence="2">Uncharacterized protein</fullName>
    </submittedName>
</protein>
<proteinExistence type="predicted"/>
<reference evidence="2" key="1">
    <citation type="submission" date="2020-11" db="EMBL/GenBank/DDBJ databases">
        <authorList>
            <person name="Tran Van P."/>
        </authorList>
    </citation>
    <scope>NUCLEOTIDE SEQUENCE</scope>
</reference>
<evidence type="ECO:0000256" key="1">
    <source>
        <dbReference type="SAM" id="MobiDB-lite"/>
    </source>
</evidence>
<accession>A0A7R8WJ07</accession>
<dbReference type="EMBL" id="OB663877">
    <property type="protein sequence ID" value="CAD7231797.1"/>
    <property type="molecule type" value="Genomic_DNA"/>
</dbReference>
<evidence type="ECO:0000313" key="2">
    <source>
        <dbReference type="EMBL" id="CAD7231797.1"/>
    </source>
</evidence>
<name>A0A7R8WJ07_9CRUS</name>
<organism evidence="2">
    <name type="scientific">Cyprideis torosa</name>
    <dbReference type="NCBI Taxonomy" id="163714"/>
    <lineage>
        <taxon>Eukaryota</taxon>
        <taxon>Metazoa</taxon>
        <taxon>Ecdysozoa</taxon>
        <taxon>Arthropoda</taxon>
        <taxon>Crustacea</taxon>
        <taxon>Oligostraca</taxon>
        <taxon>Ostracoda</taxon>
        <taxon>Podocopa</taxon>
        <taxon>Podocopida</taxon>
        <taxon>Cytherocopina</taxon>
        <taxon>Cytheroidea</taxon>
        <taxon>Cytherideidae</taxon>
        <taxon>Cyprideis</taxon>
    </lineage>
</organism>
<feature type="compositionally biased region" description="Polar residues" evidence="1">
    <location>
        <begin position="56"/>
        <end position="66"/>
    </location>
</feature>
<feature type="compositionally biased region" description="Basic and acidic residues" evidence="1">
    <location>
        <begin position="40"/>
        <end position="55"/>
    </location>
</feature>
<feature type="compositionally biased region" description="Basic and acidic residues" evidence="1">
    <location>
        <begin position="77"/>
        <end position="88"/>
    </location>
</feature>
<dbReference type="AlphaFoldDB" id="A0A7R8WJ07"/>